<dbReference type="GO" id="GO:0035567">
    <property type="term" value="P:non-canonical Wnt signaling pathway"/>
    <property type="evidence" value="ECO:0007669"/>
    <property type="project" value="TreeGrafter"/>
</dbReference>
<sequence length="455" mass="51645">MLPDHSVSMIAVRIASIYSLFLVFSAESTSIFDQTSKGKCQPIEIPLCKDIPYNYTYYPNPYLQQDQQSLQTNTEHFKPLIMTKCNKNIQFFVCSVFAPMCPEGMPQAVTSCRSVCAQMIIATKTPLYDADASIPPHRHRQFSSNSCPHDLLDIDPTDSDGACAYKCNADVMFSREDKMAARTWIIVWGSFDFCVSLFTFLTFLIDRKRFRFPERCVFYLSGCFMLYSIPYLFPMFLPYSVRACDRLINGQQYLDLKTPTAYYLLYSRITLDQPAICGGLCLLSHATLFRRYLSAGRKWVPEGIDACSSYVHLVAWGVSAIMTILVLVTHKVDASELSGLCSIGNLDPNSLLFFSLIPRTIIVVVGSCFVVAGFASMCRERDSFRRRGTDTSKLDKLMFKMGLFCLLYIFPSITQIVCDSYHYLTIKNWYPATIGCKRKGGMERGQCHRPLLPQN</sequence>
<feature type="domain" description="FZ" evidence="12">
    <location>
        <begin position="35"/>
        <end position="116"/>
    </location>
</feature>
<dbReference type="GO" id="GO:0004888">
    <property type="term" value="F:transmembrane signaling receptor activity"/>
    <property type="evidence" value="ECO:0007669"/>
    <property type="project" value="InterPro"/>
</dbReference>
<dbReference type="InterPro" id="IPR015526">
    <property type="entry name" value="Frizzled/SFRP"/>
</dbReference>
<evidence type="ECO:0000256" key="2">
    <source>
        <dbReference type="ARBA" id="ARBA00008077"/>
    </source>
</evidence>
<feature type="transmembrane region" description="Helical" evidence="10">
    <location>
        <begin position="310"/>
        <end position="330"/>
    </location>
</feature>
<evidence type="ECO:0000259" key="13">
    <source>
        <dbReference type="PROSITE" id="PS50261"/>
    </source>
</evidence>
<feature type="transmembrane region" description="Helical" evidence="10">
    <location>
        <begin position="184"/>
        <end position="205"/>
    </location>
</feature>
<keyword evidence="14" id="KW-1185">Reference proteome</keyword>
<comment type="subcellular location">
    <subcellularLocation>
        <location evidence="1">Membrane</location>
        <topology evidence="1">Multi-pass membrane protein</topology>
    </subcellularLocation>
</comment>
<feature type="signal peptide" evidence="11">
    <location>
        <begin position="1"/>
        <end position="30"/>
    </location>
</feature>
<dbReference type="GO" id="GO:0005615">
    <property type="term" value="C:extracellular space"/>
    <property type="evidence" value="ECO:0007669"/>
    <property type="project" value="TreeGrafter"/>
</dbReference>
<dbReference type="Gene3D" id="1.10.2000.10">
    <property type="entry name" value="Frizzled cysteine-rich domain"/>
    <property type="match status" value="1"/>
</dbReference>
<reference evidence="15" key="1">
    <citation type="submission" date="2016-11" db="UniProtKB">
        <authorList>
            <consortium name="WormBaseParasite"/>
        </authorList>
    </citation>
    <scope>IDENTIFICATION</scope>
</reference>
<keyword evidence="3" id="KW-0217">Developmental protein</keyword>
<dbReference type="GO" id="GO:0016020">
    <property type="term" value="C:membrane"/>
    <property type="evidence" value="ECO:0007669"/>
    <property type="project" value="UniProtKB-SubCell"/>
</dbReference>
<feature type="disulfide bond" evidence="9">
    <location>
        <begin position="48"/>
        <end position="94"/>
    </location>
</feature>
<evidence type="ECO:0000313" key="15">
    <source>
        <dbReference type="WBParaSite" id="Hba_20051"/>
    </source>
</evidence>
<dbReference type="GO" id="GO:0017147">
    <property type="term" value="F:Wnt-protein binding"/>
    <property type="evidence" value="ECO:0007669"/>
    <property type="project" value="TreeGrafter"/>
</dbReference>
<dbReference type="InterPro" id="IPR000539">
    <property type="entry name" value="Frizzled/Smoothened_7TM"/>
</dbReference>
<dbReference type="WBParaSite" id="Hba_20051">
    <property type="protein sequence ID" value="Hba_20051"/>
    <property type="gene ID" value="Hba_20051"/>
</dbReference>
<keyword evidence="5 10" id="KW-1133">Transmembrane helix</keyword>
<evidence type="ECO:0000256" key="10">
    <source>
        <dbReference type="SAM" id="Phobius"/>
    </source>
</evidence>
<dbReference type="PANTHER" id="PTHR11309:SF99">
    <property type="entry name" value="FRIZZLED-4"/>
    <property type="match status" value="1"/>
</dbReference>
<dbReference type="SMART" id="SM00063">
    <property type="entry name" value="FRI"/>
    <property type="match status" value="1"/>
</dbReference>
<evidence type="ECO:0000256" key="5">
    <source>
        <dbReference type="ARBA" id="ARBA00022989"/>
    </source>
</evidence>
<comment type="similarity">
    <text evidence="2">Belongs to the G-protein coupled receptor Fz/Smo family.</text>
</comment>
<feature type="domain" description="G-protein coupled receptors family 2 profile 2" evidence="13">
    <location>
        <begin position="181"/>
        <end position="411"/>
    </location>
</feature>
<evidence type="ECO:0000256" key="1">
    <source>
        <dbReference type="ARBA" id="ARBA00004141"/>
    </source>
</evidence>
<dbReference type="SMART" id="SM01330">
    <property type="entry name" value="Frizzled"/>
    <property type="match status" value="1"/>
</dbReference>
<name>A0A1I7XQN5_HETBA</name>
<dbReference type="Pfam" id="PF01534">
    <property type="entry name" value="Frizzled"/>
    <property type="match status" value="1"/>
</dbReference>
<organism evidence="14 15">
    <name type="scientific">Heterorhabditis bacteriophora</name>
    <name type="common">Entomopathogenic nematode worm</name>
    <dbReference type="NCBI Taxonomy" id="37862"/>
    <lineage>
        <taxon>Eukaryota</taxon>
        <taxon>Metazoa</taxon>
        <taxon>Ecdysozoa</taxon>
        <taxon>Nematoda</taxon>
        <taxon>Chromadorea</taxon>
        <taxon>Rhabditida</taxon>
        <taxon>Rhabditina</taxon>
        <taxon>Rhabditomorpha</taxon>
        <taxon>Strongyloidea</taxon>
        <taxon>Heterorhabditidae</taxon>
        <taxon>Heterorhabditis</taxon>
    </lineage>
</organism>
<protein>
    <submittedName>
        <fullName evidence="15">Frizzled-4</fullName>
    </submittedName>
</protein>
<keyword evidence="8" id="KW-0675">Receptor</keyword>
<evidence type="ECO:0000256" key="4">
    <source>
        <dbReference type="ARBA" id="ARBA00022692"/>
    </source>
</evidence>
<evidence type="ECO:0000256" key="11">
    <source>
        <dbReference type="SAM" id="SignalP"/>
    </source>
</evidence>
<dbReference type="GO" id="GO:0060070">
    <property type="term" value="P:canonical Wnt signaling pathway"/>
    <property type="evidence" value="ECO:0007669"/>
    <property type="project" value="TreeGrafter"/>
</dbReference>
<keyword evidence="7 9" id="KW-1015">Disulfide bond</keyword>
<dbReference type="PROSITE" id="PS50038">
    <property type="entry name" value="FZ"/>
    <property type="match status" value="1"/>
</dbReference>
<dbReference type="PROSITE" id="PS50261">
    <property type="entry name" value="G_PROTEIN_RECEP_F2_4"/>
    <property type="match status" value="1"/>
</dbReference>
<accession>A0A1I7XQN5</accession>
<dbReference type="PRINTS" id="PR00489">
    <property type="entry name" value="FRIZZLED"/>
</dbReference>
<evidence type="ECO:0000256" key="7">
    <source>
        <dbReference type="ARBA" id="ARBA00023157"/>
    </source>
</evidence>
<keyword evidence="6 10" id="KW-0472">Membrane</keyword>
<dbReference type="InterPro" id="IPR036790">
    <property type="entry name" value="Frizzled_dom_sf"/>
</dbReference>
<feature type="transmembrane region" description="Helical" evidence="10">
    <location>
        <begin position="350"/>
        <end position="376"/>
    </location>
</feature>
<evidence type="ECO:0000313" key="14">
    <source>
        <dbReference type="Proteomes" id="UP000095283"/>
    </source>
</evidence>
<dbReference type="PANTHER" id="PTHR11309">
    <property type="entry name" value="FRIZZLED"/>
    <property type="match status" value="1"/>
</dbReference>
<dbReference type="Pfam" id="PF01392">
    <property type="entry name" value="Fz"/>
    <property type="match status" value="1"/>
</dbReference>
<feature type="disulfide bond" evidence="9">
    <location>
        <begin position="40"/>
        <end position="101"/>
    </location>
</feature>
<dbReference type="Proteomes" id="UP000095283">
    <property type="component" value="Unplaced"/>
</dbReference>
<feature type="chain" id="PRO_5009311350" evidence="11">
    <location>
        <begin position="31"/>
        <end position="455"/>
    </location>
</feature>
<evidence type="ECO:0000256" key="3">
    <source>
        <dbReference type="ARBA" id="ARBA00022473"/>
    </source>
</evidence>
<dbReference type="AlphaFoldDB" id="A0A1I7XQN5"/>
<dbReference type="Gene3D" id="1.20.1070.10">
    <property type="entry name" value="Rhodopsin 7-helix transmembrane proteins"/>
    <property type="match status" value="1"/>
</dbReference>
<evidence type="ECO:0000256" key="6">
    <source>
        <dbReference type="ARBA" id="ARBA00023136"/>
    </source>
</evidence>
<dbReference type="InterPro" id="IPR017981">
    <property type="entry name" value="GPCR_2-like_7TM"/>
</dbReference>
<evidence type="ECO:0000256" key="8">
    <source>
        <dbReference type="ARBA" id="ARBA00023170"/>
    </source>
</evidence>
<keyword evidence="4 10" id="KW-0812">Transmembrane</keyword>
<feature type="transmembrane region" description="Helical" evidence="10">
    <location>
        <begin position="217"/>
        <end position="241"/>
    </location>
</feature>
<feature type="transmembrane region" description="Helical" evidence="10">
    <location>
        <begin position="261"/>
        <end position="289"/>
    </location>
</feature>
<evidence type="ECO:0000259" key="12">
    <source>
        <dbReference type="PROSITE" id="PS50038"/>
    </source>
</evidence>
<proteinExistence type="inferred from homology"/>
<dbReference type="InterPro" id="IPR020067">
    <property type="entry name" value="Frizzled_dom"/>
</dbReference>
<comment type="caution">
    <text evidence="9">Lacks conserved residue(s) required for the propagation of feature annotation.</text>
</comment>
<keyword evidence="11" id="KW-0732">Signal</keyword>
<dbReference type="SUPFAM" id="SSF63501">
    <property type="entry name" value="Frizzled cysteine-rich domain"/>
    <property type="match status" value="1"/>
</dbReference>
<evidence type="ECO:0000256" key="9">
    <source>
        <dbReference type="PROSITE-ProRule" id="PRU00090"/>
    </source>
</evidence>
<feature type="transmembrane region" description="Helical" evidence="10">
    <location>
        <begin position="397"/>
        <end position="417"/>
    </location>
</feature>